<dbReference type="EMBL" id="CP001028">
    <property type="protein sequence ID" value="ACB69022.1"/>
    <property type="molecule type" value="Genomic_DNA"/>
</dbReference>
<dbReference type="GO" id="GO:0022857">
    <property type="term" value="F:transmembrane transporter activity"/>
    <property type="evidence" value="ECO:0007669"/>
    <property type="project" value="InterPro"/>
</dbReference>
<organism evidence="11 12">
    <name type="scientific">Burkholderia ambifaria (strain MC40-6)</name>
    <dbReference type="NCBI Taxonomy" id="398577"/>
    <lineage>
        <taxon>Bacteria</taxon>
        <taxon>Pseudomonadati</taxon>
        <taxon>Pseudomonadota</taxon>
        <taxon>Betaproteobacteria</taxon>
        <taxon>Burkholderiales</taxon>
        <taxon>Burkholderiaceae</taxon>
        <taxon>Burkholderia</taxon>
        <taxon>Burkholderia cepacia complex</taxon>
    </lineage>
</organism>
<geneLocation type="plasmid" evidence="11 12">
    <name>pBMC401</name>
</geneLocation>
<evidence type="ECO:0000256" key="8">
    <source>
        <dbReference type="ARBA" id="ARBA00023136"/>
    </source>
</evidence>
<dbReference type="KEGG" id="bac:BamMC406_6601"/>
<reference evidence="12" key="1">
    <citation type="submission" date="2008-04" db="EMBL/GenBank/DDBJ databases">
        <title>Complete sequence of plasmid 1 of Burkholderia ambifaria MC40-6.</title>
        <authorList>
            <person name="Copeland A."/>
            <person name="Lucas S."/>
            <person name="Lapidus A."/>
            <person name="Glavina del Rio T."/>
            <person name="Dalin E."/>
            <person name="Tice H."/>
            <person name="Pitluck S."/>
            <person name="Chain P."/>
            <person name="Malfatti S."/>
            <person name="Shin M."/>
            <person name="Vergez L."/>
            <person name="Lang D."/>
            <person name="Schmutz J."/>
            <person name="Larimer F."/>
            <person name="Land M."/>
            <person name="Hauser L."/>
            <person name="Kyrpides N."/>
            <person name="Lykidis A."/>
            <person name="Ramette A."/>
            <person name="Konstantinidis K."/>
            <person name="Tiedje J."/>
            <person name="Richardson P."/>
        </authorList>
    </citation>
    <scope>NUCLEOTIDE SEQUENCE [LARGE SCALE GENOMIC DNA]</scope>
    <source>
        <strain evidence="12">MC40-6</strain>
        <plasmid evidence="12">Plasmid pBMC401</plasmid>
    </source>
</reference>
<evidence type="ECO:0000256" key="4">
    <source>
        <dbReference type="ARBA" id="ARBA00022475"/>
    </source>
</evidence>
<keyword evidence="11" id="KW-0614">Plasmid</keyword>
<dbReference type="Gene3D" id="1.10.3720.10">
    <property type="entry name" value="MetI-like"/>
    <property type="match status" value="1"/>
</dbReference>
<keyword evidence="3 9" id="KW-0813">Transport</keyword>
<comment type="subcellular location">
    <subcellularLocation>
        <location evidence="1">Cell inner membrane</location>
        <topology evidence="1">Multi-pass membrane protein</topology>
    </subcellularLocation>
    <subcellularLocation>
        <location evidence="9">Cell membrane</location>
        <topology evidence="9">Multi-pass membrane protein</topology>
    </subcellularLocation>
</comment>
<keyword evidence="8 9" id="KW-0472">Membrane</keyword>
<evidence type="ECO:0000256" key="1">
    <source>
        <dbReference type="ARBA" id="ARBA00004429"/>
    </source>
</evidence>
<sequence>MIEPAPVHMQAQAEPERIARALERSVMSELQQYLPALLRGAEVTIVLAVLSVALAVCIGMAGAMAKLSGSRVLVSAATAYTTLIRGVPEFVTMLLVFYGGQILLNRLAAVFGLHAPGVDAFVTAVVTIGFIFGAYYTETFRGAMLGVPRGQMEAARAYGFSEWLAFRRILFPQMAQLALPAVVNNWLVLLKTTAIASLIGLHDVMFISDHAGRTTQAPMTFYLAACAVYLLVTSGSTACLARARVRMNCGMREGRLHG</sequence>
<feature type="transmembrane region" description="Helical" evidence="9">
    <location>
        <begin position="72"/>
        <end position="98"/>
    </location>
</feature>
<evidence type="ECO:0000256" key="7">
    <source>
        <dbReference type="ARBA" id="ARBA00022989"/>
    </source>
</evidence>
<dbReference type="CDD" id="cd06261">
    <property type="entry name" value="TM_PBP2"/>
    <property type="match status" value="1"/>
</dbReference>
<name>B1Z6E5_BURA4</name>
<keyword evidence="7 9" id="KW-1133">Transmembrane helix</keyword>
<dbReference type="Pfam" id="PF00528">
    <property type="entry name" value="BPD_transp_1"/>
    <property type="match status" value="1"/>
</dbReference>
<dbReference type="InterPro" id="IPR000515">
    <property type="entry name" value="MetI-like"/>
</dbReference>
<evidence type="ECO:0000256" key="9">
    <source>
        <dbReference type="RuleBase" id="RU363032"/>
    </source>
</evidence>
<evidence type="ECO:0000256" key="5">
    <source>
        <dbReference type="ARBA" id="ARBA00022519"/>
    </source>
</evidence>
<dbReference type="InterPro" id="IPR051613">
    <property type="entry name" value="ABC_transp_permease_HisMQ"/>
</dbReference>
<dbReference type="Proteomes" id="UP000001680">
    <property type="component" value="Plasmid pBMC401"/>
</dbReference>
<dbReference type="AlphaFoldDB" id="B1Z6E5"/>
<accession>B1Z6E5</accession>
<keyword evidence="6 9" id="KW-0812">Transmembrane</keyword>
<keyword evidence="4" id="KW-1003">Cell membrane</keyword>
<feature type="domain" description="ABC transmembrane type-1" evidence="10">
    <location>
        <begin position="41"/>
        <end position="241"/>
    </location>
</feature>
<evidence type="ECO:0000259" key="10">
    <source>
        <dbReference type="PROSITE" id="PS50928"/>
    </source>
</evidence>
<gene>
    <name evidence="11" type="ordered locus">BamMC406_6601</name>
</gene>
<dbReference type="GO" id="GO:0043190">
    <property type="term" value="C:ATP-binding cassette (ABC) transporter complex"/>
    <property type="evidence" value="ECO:0007669"/>
    <property type="project" value="InterPro"/>
</dbReference>
<evidence type="ECO:0000256" key="3">
    <source>
        <dbReference type="ARBA" id="ARBA00022448"/>
    </source>
</evidence>
<evidence type="ECO:0000256" key="6">
    <source>
        <dbReference type="ARBA" id="ARBA00022692"/>
    </source>
</evidence>
<feature type="transmembrane region" description="Helical" evidence="9">
    <location>
        <begin position="177"/>
        <end position="201"/>
    </location>
</feature>
<keyword evidence="5" id="KW-0997">Cell inner membrane</keyword>
<comment type="similarity">
    <text evidence="2">Belongs to the binding-protein-dependent transport system permease family. HisMQ subfamily.</text>
</comment>
<evidence type="ECO:0000256" key="2">
    <source>
        <dbReference type="ARBA" id="ARBA00010072"/>
    </source>
</evidence>
<evidence type="ECO:0000313" key="11">
    <source>
        <dbReference type="EMBL" id="ACB69022.1"/>
    </source>
</evidence>
<dbReference type="InterPro" id="IPR035906">
    <property type="entry name" value="MetI-like_sf"/>
</dbReference>
<feature type="transmembrane region" description="Helical" evidence="9">
    <location>
        <begin position="221"/>
        <end position="243"/>
    </location>
</feature>
<dbReference type="SUPFAM" id="SSF161098">
    <property type="entry name" value="MetI-like"/>
    <property type="match status" value="1"/>
</dbReference>
<feature type="transmembrane region" description="Helical" evidence="9">
    <location>
        <begin position="118"/>
        <end position="136"/>
    </location>
</feature>
<dbReference type="PROSITE" id="PS50928">
    <property type="entry name" value="ABC_TM1"/>
    <property type="match status" value="1"/>
</dbReference>
<dbReference type="InterPro" id="IPR010065">
    <property type="entry name" value="AA_ABC_transptr_permease_3TM"/>
</dbReference>
<feature type="transmembrane region" description="Helical" evidence="9">
    <location>
        <begin position="43"/>
        <end position="65"/>
    </location>
</feature>
<evidence type="ECO:0000313" key="12">
    <source>
        <dbReference type="Proteomes" id="UP000001680"/>
    </source>
</evidence>
<dbReference type="HOGENOM" id="CLU_019602_1_4_4"/>
<dbReference type="NCBIfam" id="TIGR01726">
    <property type="entry name" value="HEQRo_perm_3TM"/>
    <property type="match status" value="1"/>
</dbReference>
<dbReference type="PANTHER" id="PTHR30133">
    <property type="entry name" value="CATIONIC AMINO ACID TRANSPORTER, MEMBRANE COMPONENT"/>
    <property type="match status" value="1"/>
</dbReference>
<proteinExistence type="inferred from homology"/>
<protein>
    <submittedName>
        <fullName evidence="11">Polar amino acid ABC transporter, inner membrane subunit</fullName>
    </submittedName>
</protein>